<gene>
    <name evidence="1" type="ORF">BKA55DRAFT_604754</name>
</gene>
<proteinExistence type="predicted"/>
<evidence type="ECO:0000313" key="1">
    <source>
        <dbReference type="EMBL" id="KAH7267119.1"/>
    </source>
</evidence>
<name>A0A9P9KRD3_FUSRE</name>
<comment type="caution">
    <text evidence="1">The sequence shown here is derived from an EMBL/GenBank/DDBJ whole genome shotgun (WGS) entry which is preliminary data.</text>
</comment>
<dbReference type="AlphaFoldDB" id="A0A9P9KRD3"/>
<protein>
    <submittedName>
        <fullName evidence="1">Uncharacterized protein</fullName>
    </submittedName>
</protein>
<sequence length="158" mass="17782">MSWDTSRSDLPRGLYFHFRTIPDDSVTSDQSTCPTFDPIRPKTKPFIISHRHQIRFPFMILPPLVTIATLQHHSQGSTWVDLGSYLTCPLVASSESITLFVARYIGIQLYSISSVSVCSTDFLAKSNLPFWEETVSWFGAATHGTVFFLRLLNHVGTA</sequence>
<dbReference type="RefSeq" id="XP_046054938.1">
    <property type="nucleotide sequence ID" value="XM_046196580.1"/>
</dbReference>
<dbReference type="EMBL" id="JAGMUX010000002">
    <property type="protein sequence ID" value="KAH7267119.1"/>
    <property type="molecule type" value="Genomic_DNA"/>
</dbReference>
<dbReference type="GeneID" id="70226534"/>
<evidence type="ECO:0000313" key="2">
    <source>
        <dbReference type="Proteomes" id="UP000720189"/>
    </source>
</evidence>
<reference evidence="1" key="1">
    <citation type="journal article" date="2021" name="Nat. Commun.">
        <title>Genetic determinants of endophytism in the Arabidopsis root mycobiome.</title>
        <authorList>
            <person name="Mesny F."/>
            <person name="Miyauchi S."/>
            <person name="Thiergart T."/>
            <person name="Pickel B."/>
            <person name="Atanasova L."/>
            <person name="Karlsson M."/>
            <person name="Huettel B."/>
            <person name="Barry K.W."/>
            <person name="Haridas S."/>
            <person name="Chen C."/>
            <person name="Bauer D."/>
            <person name="Andreopoulos W."/>
            <person name="Pangilinan J."/>
            <person name="LaButti K."/>
            <person name="Riley R."/>
            <person name="Lipzen A."/>
            <person name="Clum A."/>
            <person name="Drula E."/>
            <person name="Henrissat B."/>
            <person name="Kohler A."/>
            <person name="Grigoriev I.V."/>
            <person name="Martin F.M."/>
            <person name="Hacquard S."/>
        </authorList>
    </citation>
    <scope>NUCLEOTIDE SEQUENCE</scope>
    <source>
        <strain evidence="1">MPI-CAGE-AT-0023</strain>
    </source>
</reference>
<accession>A0A9P9KRD3</accession>
<organism evidence="1 2">
    <name type="scientific">Fusarium redolens</name>
    <dbReference type="NCBI Taxonomy" id="48865"/>
    <lineage>
        <taxon>Eukaryota</taxon>
        <taxon>Fungi</taxon>
        <taxon>Dikarya</taxon>
        <taxon>Ascomycota</taxon>
        <taxon>Pezizomycotina</taxon>
        <taxon>Sordariomycetes</taxon>
        <taxon>Hypocreomycetidae</taxon>
        <taxon>Hypocreales</taxon>
        <taxon>Nectriaceae</taxon>
        <taxon>Fusarium</taxon>
        <taxon>Fusarium redolens species complex</taxon>
    </lineage>
</organism>
<dbReference type="Proteomes" id="UP000720189">
    <property type="component" value="Unassembled WGS sequence"/>
</dbReference>
<keyword evidence="2" id="KW-1185">Reference proteome</keyword>